<evidence type="ECO:0000313" key="3">
    <source>
        <dbReference type="Proteomes" id="UP001204772"/>
    </source>
</evidence>
<name>A0ABT1FS68_9BACT</name>
<dbReference type="Proteomes" id="UP001204772">
    <property type="component" value="Unassembled WGS sequence"/>
</dbReference>
<dbReference type="RefSeq" id="WP_253530291.1">
    <property type="nucleotide sequence ID" value="NZ_JAMZEL010000008.1"/>
</dbReference>
<accession>A0ABT1FS68</accession>
<proteinExistence type="predicted"/>
<keyword evidence="3" id="KW-1185">Reference proteome</keyword>
<evidence type="ECO:0000256" key="1">
    <source>
        <dbReference type="SAM" id="Phobius"/>
    </source>
</evidence>
<organism evidence="2 3">
    <name type="scientific">Runella salmonicolor</name>
    <dbReference type="NCBI Taxonomy" id="2950278"/>
    <lineage>
        <taxon>Bacteria</taxon>
        <taxon>Pseudomonadati</taxon>
        <taxon>Bacteroidota</taxon>
        <taxon>Cytophagia</taxon>
        <taxon>Cytophagales</taxon>
        <taxon>Spirosomataceae</taxon>
        <taxon>Runella</taxon>
    </lineage>
</organism>
<comment type="caution">
    <text evidence="2">The sequence shown here is derived from an EMBL/GenBank/DDBJ whole genome shotgun (WGS) entry which is preliminary data.</text>
</comment>
<protein>
    <submittedName>
        <fullName evidence="2">Uncharacterized protein</fullName>
    </submittedName>
</protein>
<keyword evidence="1" id="KW-0812">Transmembrane</keyword>
<dbReference type="EMBL" id="JAMZEL010000008">
    <property type="protein sequence ID" value="MCP1384604.1"/>
    <property type="molecule type" value="Genomic_DNA"/>
</dbReference>
<keyword evidence="1" id="KW-1133">Transmembrane helix</keyword>
<gene>
    <name evidence="2" type="ORF">NCI00_19355</name>
</gene>
<feature type="transmembrane region" description="Helical" evidence="1">
    <location>
        <begin position="357"/>
        <end position="382"/>
    </location>
</feature>
<keyword evidence="1" id="KW-0472">Membrane</keyword>
<sequence length="447" mass="51388">MKEATSILSSLSKLYSINEGEDILRIFSYPLNKENIITIKTLISSISDTGDITIKDDLLDTLIELDETEDYIGSSVTIKITKKPSQYLFFYTLKGFESYLKSENSLINTSAINLSFLKKSFRTNSVLFSACFENLAENDVEKISTIKFVKPLSIESQKLLSLDINAWITKDNFLDDVVVLDAWRENSSLRLICSLCSEVFKEQESLELYFRGDRRKKIQINISDSTLLKLLFKITTNCANWVYGQAKDIDTRHGIFNSQISYLLSDDLNNDNLLLHFELALDNSKLAYRFYLQSSNKELTKTLTDLNKTLLEYTTKIRQNSTDLISTLWRDFGTTLALMLLNFSLKKTESLDTLYDYLAIALSIYLVASISLTAKLGFWFYYNLKENLSDWRGKIYGYLSDEEFNKYAIIPLKSAQEKYNFTFAISVVLYIVLIIGVITLSFDYIKI</sequence>
<feature type="transmembrane region" description="Helical" evidence="1">
    <location>
        <begin position="421"/>
        <end position="445"/>
    </location>
</feature>
<evidence type="ECO:0000313" key="2">
    <source>
        <dbReference type="EMBL" id="MCP1384604.1"/>
    </source>
</evidence>
<reference evidence="2 3" key="1">
    <citation type="submission" date="2022-06" db="EMBL/GenBank/DDBJ databases">
        <title>Runella sp. S5 genome sequencing.</title>
        <authorList>
            <person name="Park S."/>
        </authorList>
    </citation>
    <scope>NUCLEOTIDE SEQUENCE [LARGE SCALE GENOMIC DNA]</scope>
    <source>
        <strain evidence="2 3">S5</strain>
    </source>
</reference>